<dbReference type="OrthoDB" id="9812856at2"/>
<dbReference type="InterPro" id="IPR023198">
    <property type="entry name" value="PGP-like_dom2"/>
</dbReference>
<dbReference type="SFLD" id="SFLDG01129">
    <property type="entry name" value="C1.5:_HAD__Beta-PGM__Phosphata"/>
    <property type="match status" value="1"/>
</dbReference>
<dbReference type="SUPFAM" id="SSF56784">
    <property type="entry name" value="HAD-like"/>
    <property type="match status" value="1"/>
</dbReference>
<dbReference type="InterPro" id="IPR051806">
    <property type="entry name" value="HAD-like_SPP"/>
</dbReference>
<dbReference type="Pfam" id="PF00702">
    <property type="entry name" value="Hydrolase"/>
    <property type="match status" value="1"/>
</dbReference>
<dbReference type="Proteomes" id="UP000308705">
    <property type="component" value="Unassembled WGS sequence"/>
</dbReference>
<dbReference type="PANTHER" id="PTHR43481">
    <property type="entry name" value="FRUCTOSE-1-PHOSPHATE PHOSPHATASE"/>
    <property type="match status" value="1"/>
</dbReference>
<dbReference type="Gene3D" id="1.10.150.240">
    <property type="entry name" value="Putative phosphatase, domain 2"/>
    <property type="match status" value="1"/>
</dbReference>
<accession>A0A4U3LXS6</accession>
<comment type="caution">
    <text evidence="1">The sequence shown here is derived from an EMBL/GenBank/DDBJ whole genome shotgun (WGS) entry which is preliminary data.</text>
</comment>
<dbReference type="InterPro" id="IPR006439">
    <property type="entry name" value="HAD-SF_hydro_IA"/>
</dbReference>
<dbReference type="InterPro" id="IPR023214">
    <property type="entry name" value="HAD_sf"/>
</dbReference>
<dbReference type="EMBL" id="SZQA01000050">
    <property type="protein sequence ID" value="TKK81018.1"/>
    <property type="molecule type" value="Genomic_DNA"/>
</dbReference>
<dbReference type="InterPro" id="IPR036412">
    <property type="entry name" value="HAD-like_sf"/>
</dbReference>
<dbReference type="Gene3D" id="3.40.50.1000">
    <property type="entry name" value="HAD superfamily/HAD-like"/>
    <property type="match status" value="1"/>
</dbReference>
<keyword evidence="1" id="KW-0378">Hydrolase</keyword>
<proteinExistence type="predicted"/>
<dbReference type="NCBIfam" id="TIGR01509">
    <property type="entry name" value="HAD-SF-IA-v3"/>
    <property type="match status" value="1"/>
</dbReference>
<reference evidence="1 2" key="1">
    <citation type="submission" date="2019-04" db="EMBL/GenBank/DDBJ databases">
        <title>Herbidospora sp. NEAU-GS14.nov., a novel actinomycete isolated from soil.</title>
        <authorList>
            <person name="Han L."/>
        </authorList>
    </citation>
    <scope>NUCLEOTIDE SEQUENCE [LARGE SCALE GENOMIC DNA]</scope>
    <source>
        <strain evidence="1 2">NEAU-GS14</strain>
    </source>
</reference>
<dbReference type="GO" id="GO:0050308">
    <property type="term" value="F:sugar-phosphatase activity"/>
    <property type="evidence" value="ECO:0007669"/>
    <property type="project" value="TreeGrafter"/>
</dbReference>
<evidence type="ECO:0000313" key="1">
    <source>
        <dbReference type="EMBL" id="TKK81018.1"/>
    </source>
</evidence>
<organism evidence="1 2">
    <name type="scientific">Herbidospora galbida</name>
    <dbReference type="NCBI Taxonomy" id="2575442"/>
    <lineage>
        <taxon>Bacteria</taxon>
        <taxon>Bacillati</taxon>
        <taxon>Actinomycetota</taxon>
        <taxon>Actinomycetes</taxon>
        <taxon>Streptosporangiales</taxon>
        <taxon>Streptosporangiaceae</taxon>
        <taxon>Herbidospora</taxon>
    </lineage>
</organism>
<dbReference type="AlphaFoldDB" id="A0A4U3LXS6"/>
<sequence length="215" mass="22313">MLVRDFCAVLFDLDGTLVDSDAAVARAWAAWSVKRGVDLEVIMKVSPGRPGIETIAELAVGLTPAEIVADSQENLRLEEADLDGVSAMPGAVDLLTSYDDLGVRWGIVTSCPRPLALARIGAARLPQPPVLVTADDIVQGKPDPACYLLGAELLGVDARHCLVVEDAAAGVRSGQAAGMTVAGVRGVAGADLDLASLRDLATVAGRCAHEHRVDA</sequence>
<name>A0A4U3LXS6_9ACTN</name>
<evidence type="ECO:0000313" key="2">
    <source>
        <dbReference type="Proteomes" id="UP000308705"/>
    </source>
</evidence>
<gene>
    <name evidence="1" type="ORF">FDA94_34500</name>
</gene>
<protein>
    <submittedName>
        <fullName evidence="1">HAD family hydrolase</fullName>
    </submittedName>
</protein>
<dbReference type="PANTHER" id="PTHR43481:SF4">
    <property type="entry name" value="GLYCEROL-1-PHOSPHATE PHOSPHOHYDROLASE 1-RELATED"/>
    <property type="match status" value="1"/>
</dbReference>
<dbReference type="SFLD" id="SFLDS00003">
    <property type="entry name" value="Haloacid_Dehalogenase"/>
    <property type="match status" value="1"/>
</dbReference>
<keyword evidence="2" id="KW-1185">Reference proteome</keyword>